<name>A0ABM0N141_SACKO</name>
<dbReference type="InterPro" id="IPR029044">
    <property type="entry name" value="Nucleotide-diphossugar_trans"/>
</dbReference>
<dbReference type="SUPFAM" id="SSF53448">
    <property type="entry name" value="Nucleotide-diphospho-sugar transferases"/>
    <property type="match status" value="1"/>
</dbReference>
<evidence type="ECO:0000313" key="1">
    <source>
        <dbReference type="Proteomes" id="UP000694865"/>
    </source>
</evidence>
<reference evidence="2" key="1">
    <citation type="submission" date="2025-08" db="UniProtKB">
        <authorList>
            <consortium name="RefSeq"/>
        </authorList>
    </citation>
    <scope>IDENTIFICATION</scope>
    <source>
        <tissue evidence="2">Testes</tissue>
    </source>
</reference>
<dbReference type="RefSeq" id="XP_006825982.1">
    <property type="nucleotide sequence ID" value="XM_006825919.1"/>
</dbReference>
<accession>A0ABM0N141</accession>
<sequence>MAILIADDSRNKQTLNGTNVKHFLMPYLEGYAAGKNLLVSQVRTKYLLWVDDYFEFTRGTILERLLEKLESPTAELDVVAGFISDHKGGVSDTINNDPWKWLKYSRDPDGNGCIVRTETSFPYGTVERFPNCAFKDVVPNFFMAKTESLRKVGFDSTFEQVAHHELFIDGWGYLKIVQCDDVTILHDRSKSIVESTFINHHFSEEELVEHSDHVLFKNGLENFQSWNPHYFGKRRN</sequence>
<dbReference type="PANTHER" id="PTHR15046:SF3">
    <property type="entry name" value="BETA-1,4 N-ACETYLGALACTOSAMINYLTRANSFERASE 2-LIKE"/>
    <property type="match status" value="1"/>
</dbReference>
<dbReference type="PANTHER" id="PTHR15046">
    <property type="entry name" value="GLYCO_TRANS_2-LIKE DOMAIN-CONTAINING PROTEIN"/>
    <property type="match status" value="1"/>
</dbReference>
<proteinExistence type="predicted"/>
<protein>
    <submittedName>
        <fullName evidence="2">Beta-1,4 N-acetylgalactosaminyltransferase 1-like</fullName>
    </submittedName>
</protein>
<gene>
    <name evidence="2" type="primary">LOC102801593</name>
</gene>
<evidence type="ECO:0000313" key="2">
    <source>
        <dbReference type="RefSeq" id="XP_006825982.1"/>
    </source>
</evidence>
<organism evidence="1 2">
    <name type="scientific">Saccoglossus kowalevskii</name>
    <name type="common">Acorn worm</name>
    <dbReference type="NCBI Taxonomy" id="10224"/>
    <lineage>
        <taxon>Eukaryota</taxon>
        <taxon>Metazoa</taxon>
        <taxon>Hemichordata</taxon>
        <taxon>Enteropneusta</taxon>
        <taxon>Harrimaniidae</taxon>
        <taxon>Saccoglossus</taxon>
    </lineage>
</organism>
<dbReference type="GeneID" id="102801593"/>
<dbReference type="Proteomes" id="UP000694865">
    <property type="component" value="Unplaced"/>
</dbReference>
<keyword evidence="1" id="KW-1185">Reference proteome</keyword>